<protein>
    <submittedName>
        <fullName evidence="9">TonB-dependent receptor</fullName>
    </submittedName>
</protein>
<dbReference type="InterPro" id="IPR010104">
    <property type="entry name" value="TonB_rcpt_bac"/>
</dbReference>
<comment type="subcellular location">
    <subcellularLocation>
        <location evidence="1 5">Cell outer membrane</location>
    </subcellularLocation>
</comment>
<evidence type="ECO:0000256" key="4">
    <source>
        <dbReference type="ARBA" id="ARBA00023237"/>
    </source>
</evidence>
<keyword evidence="3 5" id="KW-0472">Membrane</keyword>
<sequence length="979" mass="105181">MSIRTHTGFAVLFTSVNMVTLSLPAFGQEAPADATPSTVVVTGYKKSYTDALVMKRQAIGVSDSISAEGMDRFPDLNVGEALQRIPGIQVNREEDGRSASINLRGLPSAFAKITMNGMDFAAPVLGGAAPMGAFDSDIFSSFTVVKSVSAAEQSGGIAGNIDMVIAPALSRKEGLSVKVAAEHNTLGSYTTPKTSFNFASKFLDGRLGVFANLAAKKEEFRRDSLYVNQFTQLSPVTTPDFLSRFADYYAADCTGKAAPCVAAPGGTGRLSNVGVTAPTDIRQAARVNDGRLVSGAFGAEYRLSPELKIGGHYFFTDRSMKNTSLDLLDIDLRDANTIINPTGAPYQHTDGRYYVSDYTFTNPRVYGSMRKEPFKQKADGLNLRGTFQNDDWRVEANGILSKATNYGYQAQVDVRNTAKSLATTGGAGNGITGSVGLSGGLENYLLAFNQASPALGAAQTTGPWTWGGAGNAPTVTNTNGDVFIVAGTDNYADNTVKGLRLDTERFLDLPWLESVQGGLQYNRNEYNSQTYRSSAAGFDYSQINGSFVVPSAFSGDYFGGNAGNYLQNWQTVDYDKVAGTLQPTLTGSGLRTASGWVNDPSDGGFTSNNFSKDDEIKALYLMAKLDGKVAGVKVRGHVGIRHEETKQTVVSMDRVGTGATATFRTGTRETTYKNNLPSMLLAADLTDKLVLRYGNYKTFIRPNGRDISPLTTSITQDVANGGYTVSLGRTDIAPYTSKSQDLALEYYNRPNGLVGLALYRKNIHGMIVAENRNAALCPADGYGLGLGSWSVVGDRCVSDLAAPAGAGLNGKYTINVSGAVNSPNDLIAEGAELTVQQAFDFLPAPFNGMGGVFNYSYTRIKGKAPDGTQAFLNNVSPRSANLILYYETPAWGVRGVYNWRDDYNLPSGGTFSGEARSVKARGQFDLSASYKITENLSVAVDGFNLTDSFREEYEGSMAKLRRADYDGRTFQATLRYTFF</sequence>
<dbReference type="OrthoDB" id="8728606at2"/>
<dbReference type="PANTHER" id="PTHR40980:SF3">
    <property type="entry name" value="TONB-DEPENDENT RECEPTOR-LIKE BETA-BARREL DOMAIN-CONTAINING PROTEIN"/>
    <property type="match status" value="1"/>
</dbReference>
<dbReference type="NCBIfam" id="TIGR01782">
    <property type="entry name" value="TonB-Xanth-Caul"/>
    <property type="match status" value="1"/>
</dbReference>
<name>A0A562RL68_9BURK</name>
<keyword evidence="5" id="KW-0798">TonB box</keyword>
<keyword evidence="10" id="KW-1185">Reference proteome</keyword>
<dbReference type="GO" id="GO:0009279">
    <property type="term" value="C:cell outer membrane"/>
    <property type="evidence" value="ECO:0007669"/>
    <property type="project" value="UniProtKB-SubCell"/>
</dbReference>
<keyword evidence="6" id="KW-0732">Signal</keyword>
<evidence type="ECO:0000256" key="5">
    <source>
        <dbReference type="RuleBase" id="RU003357"/>
    </source>
</evidence>
<keyword evidence="9" id="KW-0675">Receptor</keyword>
<evidence type="ECO:0000256" key="1">
    <source>
        <dbReference type="ARBA" id="ARBA00004442"/>
    </source>
</evidence>
<comment type="caution">
    <text evidence="9">The sequence shown here is derived from an EMBL/GenBank/DDBJ whole genome shotgun (WGS) entry which is preliminary data.</text>
</comment>
<reference evidence="9 10" key="1">
    <citation type="journal article" date="2015" name="Stand. Genomic Sci.">
        <title>Genomic Encyclopedia of Bacterial and Archaeal Type Strains, Phase III: the genomes of soil and plant-associated and newly described type strains.</title>
        <authorList>
            <person name="Whitman W.B."/>
            <person name="Woyke T."/>
            <person name="Klenk H.P."/>
            <person name="Zhou Y."/>
            <person name="Lilburn T.G."/>
            <person name="Beck B.J."/>
            <person name="De Vos P."/>
            <person name="Vandamme P."/>
            <person name="Eisen J.A."/>
            <person name="Garrity G."/>
            <person name="Hugenholtz P."/>
            <person name="Kyrpides N.C."/>
        </authorList>
    </citation>
    <scope>NUCLEOTIDE SEQUENCE [LARGE SCALE GENOMIC DNA]</scope>
    <source>
        <strain evidence="9 10">CGMCC 1.10822</strain>
    </source>
</reference>
<dbReference type="EMBL" id="VLLB01000001">
    <property type="protein sequence ID" value="TWI69792.1"/>
    <property type="molecule type" value="Genomic_DNA"/>
</dbReference>
<evidence type="ECO:0000259" key="7">
    <source>
        <dbReference type="Pfam" id="PF00593"/>
    </source>
</evidence>
<evidence type="ECO:0000259" key="8">
    <source>
        <dbReference type="Pfam" id="PF07715"/>
    </source>
</evidence>
<evidence type="ECO:0000256" key="2">
    <source>
        <dbReference type="ARBA" id="ARBA00009810"/>
    </source>
</evidence>
<dbReference type="InterPro" id="IPR037066">
    <property type="entry name" value="Plug_dom_sf"/>
</dbReference>
<dbReference type="InterPro" id="IPR000531">
    <property type="entry name" value="Beta-barrel_TonB"/>
</dbReference>
<accession>A0A562RL68</accession>
<keyword evidence="4" id="KW-0998">Cell outer membrane</keyword>
<dbReference type="PANTHER" id="PTHR40980">
    <property type="entry name" value="PLUG DOMAIN-CONTAINING PROTEIN"/>
    <property type="match status" value="1"/>
</dbReference>
<feature type="domain" description="TonB-dependent receptor-like beta-barrel" evidence="7">
    <location>
        <begin position="462"/>
        <end position="945"/>
    </location>
</feature>
<dbReference type="AlphaFoldDB" id="A0A562RL68"/>
<dbReference type="InterPro" id="IPR012910">
    <property type="entry name" value="Plug_dom"/>
</dbReference>
<feature type="chain" id="PRO_5021806621" evidence="6">
    <location>
        <begin position="28"/>
        <end position="979"/>
    </location>
</feature>
<gene>
    <name evidence="9" type="ORF">IP91_00865</name>
</gene>
<feature type="signal peptide" evidence="6">
    <location>
        <begin position="1"/>
        <end position="27"/>
    </location>
</feature>
<dbReference type="SUPFAM" id="SSF56935">
    <property type="entry name" value="Porins"/>
    <property type="match status" value="1"/>
</dbReference>
<dbReference type="Proteomes" id="UP000318431">
    <property type="component" value="Unassembled WGS sequence"/>
</dbReference>
<dbReference type="Gene3D" id="2.170.130.10">
    <property type="entry name" value="TonB-dependent receptor, plug domain"/>
    <property type="match status" value="1"/>
</dbReference>
<dbReference type="RefSeq" id="WP_158643078.1">
    <property type="nucleotide sequence ID" value="NZ_VLLB01000001.1"/>
</dbReference>
<dbReference type="InterPro" id="IPR036942">
    <property type="entry name" value="Beta-barrel_TonB_sf"/>
</dbReference>
<evidence type="ECO:0000256" key="6">
    <source>
        <dbReference type="SAM" id="SignalP"/>
    </source>
</evidence>
<dbReference type="Pfam" id="PF00593">
    <property type="entry name" value="TonB_dep_Rec_b-barrel"/>
    <property type="match status" value="1"/>
</dbReference>
<organism evidence="9 10">
    <name type="scientific">Pseudoduganella lurida</name>
    <dbReference type="NCBI Taxonomy" id="1036180"/>
    <lineage>
        <taxon>Bacteria</taxon>
        <taxon>Pseudomonadati</taxon>
        <taxon>Pseudomonadota</taxon>
        <taxon>Betaproteobacteria</taxon>
        <taxon>Burkholderiales</taxon>
        <taxon>Oxalobacteraceae</taxon>
        <taxon>Telluria group</taxon>
        <taxon>Pseudoduganella</taxon>
    </lineage>
</organism>
<dbReference type="Gene3D" id="2.40.170.20">
    <property type="entry name" value="TonB-dependent receptor, beta-barrel domain"/>
    <property type="match status" value="1"/>
</dbReference>
<feature type="domain" description="TonB-dependent receptor plug" evidence="8">
    <location>
        <begin position="58"/>
        <end position="159"/>
    </location>
</feature>
<comment type="similarity">
    <text evidence="2 5">Belongs to the TonB-dependent receptor family.</text>
</comment>
<proteinExistence type="inferred from homology"/>
<evidence type="ECO:0000256" key="3">
    <source>
        <dbReference type="ARBA" id="ARBA00023136"/>
    </source>
</evidence>
<evidence type="ECO:0000313" key="10">
    <source>
        <dbReference type="Proteomes" id="UP000318431"/>
    </source>
</evidence>
<dbReference type="Pfam" id="PF07715">
    <property type="entry name" value="Plug"/>
    <property type="match status" value="1"/>
</dbReference>
<evidence type="ECO:0000313" key="9">
    <source>
        <dbReference type="EMBL" id="TWI69792.1"/>
    </source>
</evidence>